<feature type="transmembrane region" description="Helical" evidence="6">
    <location>
        <begin position="60"/>
        <end position="79"/>
    </location>
</feature>
<dbReference type="EMBL" id="BMFL01000023">
    <property type="protein sequence ID" value="GGF09288.1"/>
    <property type="molecule type" value="Genomic_DNA"/>
</dbReference>
<evidence type="ECO:0008006" key="11">
    <source>
        <dbReference type="Google" id="ProtNLM"/>
    </source>
</evidence>
<dbReference type="Pfam" id="PF03706">
    <property type="entry name" value="LPG_synthase_TM"/>
    <property type="match status" value="1"/>
</dbReference>
<evidence type="ECO:0000313" key="10">
    <source>
        <dbReference type="Proteomes" id="UP000650994"/>
    </source>
</evidence>
<evidence type="ECO:0000256" key="3">
    <source>
        <dbReference type="ARBA" id="ARBA00022692"/>
    </source>
</evidence>
<feature type="transmembrane region" description="Helical" evidence="6">
    <location>
        <begin position="273"/>
        <end position="297"/>
    </location>
</feature>
<dbReference type="Proteomes" id="UP000650994">
    <property type="component" value="Unassembled WGS sequence"/>
</dbReference>
<feature type="transmembrane region" description="Helical" evidence="6">
    <location>
        <begin position="204"/>
        <end position="222"/>
    </location>
</feature>
<reference evidence="8" key="3">
    <citation type="submission" date="2016-11" db="EMBL/GenBank/DDBJ databases">
        <authorList>
            <person name="Jaros S."/>
            <person name="Januszkiewicz K."/>
            <person name="Wedrychowicz H."/>
        </authorList>
    </citation>
    <scope>NUCLEOTIDE SEQUENCE [LARGE SCALE GENOMIC DNA]</scope>
    <source>
        <strain evidence="8">DSM 27989</strain>
    </source>
</reference>
<dbReference type="AlphaFoldDB" id="A0A1M7CKH5"/>
<evidence type="ECO:0000313" key="8">
    <source>
        <dbReference type="EMBL" id="SHL67736.1"/>
    </source>
</evidence>
<keyword evidence="10" id="KW-1185">Reference proteome</keyword>
<evidence type="ECO:0000313" key="9">
    <source>
        <dbReference type="Proteomes" id="UP000184120"/>
    </source>
</evidence>
<feature type="transmembrane region" description="Helical" evidence="6">
    <location>
        <begin position="234"/>
        <end position="253"/>
    </location>
</feature>
<accession>A0A1M7CKH5</accession>
<keyword evidence="2" id="KW-1003">Cell membrane</keyword>
<sequence>MCEVFLHLSLNYQIKKLKPKTKKYIITGIKLTISLVLIYYIFFVKLHIFDIFSHYKNANWLYIAIATVLYILSQALSVFRLDYYFRDINLDLSYKSNARLYFLGMFYNTFVPGGIGGDAYKVYVLNKNYKISLKEISQAVFLDKIIGLSAMLLMIVFLIYLSNLTDYPWIQYGSLAVSIVGFVAVPFILGMIFRVHKRTFYNSMIYSIVLQLIQVGMLYFVLEGLNIHPENFNIYLLIFLVSGILSIISFSGFGIREAVFMYAAHRFNFDETLATSAAFIFSIITISISFIGIIYLFKGVKIEEKKKRTKISF</sequence>
<dbReference type="STRING" id="1434701.SAMN05443634_11424"/>
<keyword evidence="4 6" id="KW-1133">Transmembrane helix</keyword>
<evidence type="ECO:0000256" key="6">
    <source>
        <dbReference type="SAM" id="Phobius"/>
    </source>
</evidence>
<feature type="transmembrane region" description="Helical" evidence="6">
    <location>
        <begin position="100"/>
        <end position="120"/>
    </location>
</feature>
<gene>
    <name evidence="7" type="ORF">GCM10010984_28050</name>
    <name evidence="8" type="ORF">SAMN05443634_11424</name>
</gene>
<comment type="subcellular location">
    <subcellularLocation>
        <location evidence="1">Cell membrane</location>
        <topology evidence="1">Multi-pass membrane protein</topology>
    </subcellularLocation>
</comment>
<dbReference type="EMBL" id="FRBH01000014">
    <property type="protein sequence ID" value="SHL67736.1"/>
    <property type="molecule type" value="Genomic_DNA"/>
</dbReference>
<organism evidence="8 9">
    <name type="scientific">Chishuiella changwenlii</name>
    <dbReference type="NCBI Taxonomy" id="1434701"/>
    <lineage>
        <taxon>Bacteria</taxon>
        <taxon>Pseudomonadati</taxon>
        <taxon>Bacteroidota</taxon>
        <taxon>Flavobacteriia</taxon>
        <taxon>Flavobacteriales</taxon>
        <taxon>Weeksellaceae</taxon>
        <taxon>Chishuiella</taxon>
    </lineage>
</organism>
<evidence type="ECO:0000256" key="2">
    <source>
        <dbReference type="ARBA" id="ARBA00022475"/>
    </source>
</evidence>
<dbReference type="InterPro" id="IPR022791">
    <property type="entry name" value="L-PG_synthase/AglD"/>
</dbReference>
<evidence type="ECO:0000256" key="5">
    <source>
        <dbReference type="ARBA" id="ARBA00023136"/>
    </source>
</evidence>
<reference evidence="7" key="1">
    <citation type="journal article" date="2014" name="Int. J. Syst. Evol. Microbiol.">
        <title>Complete genome of a new Firmicutes species belonging to the dominant human colonic microbiota ('Ruminococcus bicirculans') reveals two chromosomes and a selective capacity to utilize plant glucans.</title>
        <authorList>
            <consortium name="NISC Comparative Sequencing Program"/>
            <person name="Wegmann U."/>
            <person name="Louis P."/>
            <person name="Goesmann A."/>
            <person name="Henrissat B."/>
            <person name="Duncan S.H."/>
            <person name="Flint H.J."/>
        </authorList>
    </citation>
    <scope>NUCLEOTIDE SEQUENCE</scope>
    <source>
        <strain evidence="7">CGMCC 1.12707</strain>
    </source>
</reference>
<reference evidence="7" key="5">
    <citation type="submission" date="2024-05" db="EMBL/GenBank/DDBJ databases">
        <authorList>
            <person name="Sun Q."/>
            <person name="Zhou Y."/>
        </authorList>
    </citation>
    <scope>NUCLEOTIDE SEQUENCE</scope>
    <source>
        <strain evidence="7">CGMCC 1.12707</strain>
    </source>
</reference>
<dbReference type="PANTHER" id="PTHR40277">
    <property type="entry name" value="BLL5419 PROTEIN"/>
    <property type="match status" value="1"/>
</dbReference>
<dbReference type="Proteomes" id="UP000184120">
    <property type="component" value="Unassembled WGS sequence"/>
</dbReference>
<dbReference type="GO" id="GO:0005886">
    <property type="term" value="C:plasma membrane"/>
    <property type="evidence" value="ECO:0007669"/>
    <property type="project" value="UniProtKB-SubCell"/>
</dbReference>
<keyword evidence="5 6" id="KW-0472">Membrane</keyword>
<evidence type="ECO:0000313" key="7">
    <source>
        <dbReference type="EMBL" id="GGF09288.1"/>
    </source>
</evidence>
<reference evidence="9" key="2">
    <citation type="submission" date="2016-11" db="EMBL/GenBank/DDBJ databases">
        <authorList>
            <person name="Varghese N."/>
            <person name="Submissions S."/>
        </authorList>
    </citation>
    <scope>NUCLEOTIDE SEQUENCE [LARGE SCALE GENOMIC DNA]</scope>
    <source>
        <strain evidence="9">DSM 27989</strain>
    </source>
</reference>
<reference evidence="10" key="4">
    <citation type="journal article" date="2019" name="Int. J. Syst. Evol. Microbiol.">
        <title>The Global Catalogue of Microorganisms (GCM) 10K type strain sequencing project: providing services to taxonomists for standard genome sequencing and annotation.</title>
        <authorList>
            <consortium name="The Broad Institute Genomics Platform"/>
            <consortium name="The Broad Institute Genome Sequencing Center for Infectious Disease"/>
            <person name="Wu L."/>
            <person name="Ma J."/>
        </authorList>
    </citation>
    <scope>NUCLEOTIDE SEQUENCE [LARGE SCALE GENOMIC DNA]</scope>
    <source>
        <strain evidence="10">CGMCC 1.12707</strain>
    </source>
</reference>
<keyword evidence="3 6" id="KW-0812">Transmembrane</keyword>
<evidence type="ECO:0000256" key="1">
    <source>
        <dbReference type="ARBA" id="ARBA00004651"/>
    </source>
</evidence>
<proteinExistence type="predicted"/>
<evidence type="ECO:0000256" key="4">
    <source>
        <dbReference type="ARBA" id="ARBA00022989"/>
    </source>
</evidence>
<feature type="transmembrane region" description="Helical" evidence="6">
    <location>
        <begin position="24"/>
        <end position="48"/>
    </location>
</feature>
<dbReference type="PANTHER" id="PTHR40277:SF1">
    <property type="entry name" value="BLL5419 PROTEIN"/>
    <property type="match status" value="1"/>
</dbReference>
<protein>
    <recommendedName>
        <fullName evidence="11">Lysylphosphatidylglycerol synthase TM region</fullName>
    </recommendedName>
</protein>
<dbReference type="OrthoDB" id="1123508at2"/>
<dbReference type="NCBIfam" id="TIGR00374">
    <property type="entry name" value="flippase-like domain"/>
    <property type="match status" value="1"/>
</dbReference>
<feature type="transmembrane region" description="Helical" evidence="6">
    <location>
        <begin position="140"/>
        <end position="160"/>
    </location>
</feature>
<feature type="transmembrane region" description="Helical" evidence="6">
    <location>
        <begin position="172"/>
        <end position="192"/>
    </location>
</feature>
<name>A0A1M7CKH5_9FLAO</name>